<dbReference type="Pfam" id="PF17836">
    <property type="entry name" value="PglD_N"/>
    <property type="match status" value="1"/>
</dbReference>
<feature type="site" description="Increases basicity of active site His" evidence="2">
    <location>
        <position position="146"/>
    </location>
</feature>
<keyword evidence="4" id="KW-0012">Acyltransferase</keyword>
<comment type="caution">
    <text evidence="4">The sequence shown here is derived from an EMBL/GenBank/DDBJ whole genome shotgun (WGS) entry which is preliminary data.</text>
</comment>
<keyword evidence="4" id="KW-0808">Transferase</keyword>
<sequence length="216" mass="23328">MEDIQYNKKLVIVGAGGFGREIESWISNSNLSDEYDIIGYLDDNLNKLDDYKTDLKIINNISLQSLTEAGNIVIAISDSNVKKKIFELQKENKSFNILSFFHSTTTLGKYSTIDTGCVATINTIISCNCLIGKGVFINSGSQIGHDVKIGDYCSLMANVDIGGGAIIGDNVFIGTGAVILPGVKICSNVRIGAGSVVLRNIKKEGTYFGNPVKKIF</sequence>
<reference evidence="4 5" key="1">
    <citation type="submission" date="2018-03" db="EMBL/GenBank/DDBJ databases">
        <title>Mesoflavibacter sp. HG37 and Mesoflavibacter sp. HG96 sp.nov., two marine bacteria isolated from seawater of Western Pacific Ocean.</title>
        <authorList>
            <person name="Cheng H."/>
            <person name="Wu Y.-H."/>
            <person name="Guo L.-L."/>
            <person name="Xu X.-W."/>
        </authorList>
    </citation>
    <scope>NUCLEOTIDE SEQUENCE [LARGE SCALE GENOMIC DNA]</scope>
    <source>
        <strain evidence="4 5">KCTC 42117</strain>
    </source>
</reference>
<dbReference type="Gene3D" id="2.160.10.10">
    <property type="entry name" value="Hexapeptide repeat proteins"/>
    <property type="match status" value="1"/>
</dbReference>
<dbReference type="SUPFAM" id="SSF51161">
    <property type="entry name" value="Trimeric LpxA-like enzymes"/>
    <property type="match status" value="1"/>
</dbReference>
<gene>
    <name evidence="4" type="ORF">C7H61_13795</name>
</gene>
<dbReference type="Gene3D" id="3.40.50.20">
    <property type="match status" value="1"/>
</dbReference>
<keyword evidence="5" id="KW-1185">Reference proteome</keyword>
<dbReference type="AlphaFoldDB" id="A0A2T1N6F9"/>
<feature type="active site" description="Proton acceptor" evidence="2">
    <location>
        <position position="145"/>
    </location>
</feature>
<dbReference type="Pfam" id="PF00132">
    <property type="entry name" value="Hexapep"/>
    <property type="match status" value="2"/>
</dbReference>
<evidence type="ECO:0000313" key="4">
    <source>
        <dbReference type="EMBL" id="PSG87175.1"/>
    </source>
</evidence>
<dbReference type="EMBL" id="PXOT01000027">
    <property type="protein sequence ID" value="PSG87175.1"/>
    <property type="molecule type" value="Genomic_DNA"/>
</dbReference>
<dbReference type="Proteomes" id="UP000238430">
    <property type="component" value="Unassembled WGS sequence"/>
</dbReference>
<dbReference type="RefSeq" id="WP_106680718.1">
    <property type="nucleotide sequence ID" value="NZ_JACHWV010000002.1"/>
</dbReference>
<proteinExistence type="inferred from homology"/>
<dbReference type="InterPro" id="IPR050179">
    <property type="entry name" value="Trans_hexapeptide_repeat"/>
</dbReference>
<dbReference type="CDD" id="cd03360">
    <property type="entry name" value="LbH_AT_putative"/>
    <property type="match status" value="1"/>
</dbReference>
<dbReference type="InterPro" id="IPR011004">
    <property type="entry name" value="Trimer_LpxA-like_sf"/>
</dbReference>
<organism evidence="4 5">
    <name type="scientific">Mesoflavibacter zeaxanthinifaciens subsp. sabulilitoris</name>
    <dbReference type="NCBI Taxonomy" id="1520893"/>
    <lineage>
        <taxon>Bacteria</taxon>
        <taxon>Pseudomonadati</taxon>
        <taxon>Bacteroidota</taxon>
        <taxon>Flavobacteriia</taxon>
        <taxon>Flavobacteriales</taxon>
        <taxon>Flavobacteriaceae</taxon>
        <taxon>Mesoflavibacter</taxon>
    </lineage>
</organism>
<accession>A0A2T1N6F9</accession>
<dbReference type="InterPro" id="IPR041561">
    <property type="entry name" value="PglD_N"/>
</dbReference>
<evidence type="ECO:0000256" key="1">
    <source>
        <dbReference type="ARBA" id="ARBA00007274"/>
    </source>
</evidence>
<name>A0A2T1N6F9_9FLAO</name>
<protein>
    <submittedName>
        <fullName evidence="4">Sugar O-acyltransferase</fullName>
    </submittedName>
</protein>
<evidence type="ECO:0000256" key="2">
    <source>
        <dbReference type="PIRSR" id="PIRSR620019-1"/>
    </source>
</evidence>
<dbReference type="InterPro" id="IPR001451">
    <property type="entry name" value="Hexapep"/>
</dbReference>
<dbReference type="GO" id="GO:0016746">
    <property type="term" value="F:acyltransferase activity"/>
    <property type="evidence" value="ECO:0007669"/>
    <property type="project" value="UniProtKB-KW"/>
</dbReference>
<dbReference type="OrthoDB" id="708224at2"/>
<feature type="domain" description="PglD N-terminal" evidence="3">
    <location>
        <begin position="9"/>
        <end position="87"/>
    </location>
</feature>
<comment type="similarity">
    <text evidence="1">Belongs to the transferase hexapeptide repeat family.</text>
</comment>
<dbReference type="NCBIfam" id="TIGR03570">
    <property type="entry name" value="NeuD_NnaD"/>
    <property type="match status" value="1"/>
</dbReference>
<dbReference type="PANTHER" id="PTHR43300">
    <property type="entry name" value="ACETYLTRANSFERASE"/>
    <property type="match status" value="1"/>
</dbReference>
<evidence type="ECO:0000313" key="5">
    <source>
        <dbReference type="Proteomes" id="UP000238430"/>
    </source>
</evidence>
<dbReference type="InterPro" id="IPR020019">
    <property type="entry name" value="AcTrfase_PglD-like"/>
</dbReference>
<dbReference type="PANTHER" id="PTHR43300:SF7">
    <property type="entry name" value="UDP-N-ACETYLBACILLOSAMINE N-ACETYLTRANSFERASE"/>
    <property type="match status" value="1"/>
</dbReference>
<evidence type="ECO:0000259" key="3">
    <source>
        <dbReference type="Pfam" id="PF17836"/>
    </source>
</evidence>